<protein>
    <submittedName>
        <fullName evidence="1">Uncharacterized protein</fullName>
    </submittedName>
</protein>
<sequence>MMMSQYDTSIEHCHGYLHMSITPLLLGAEKLATKQAWQPQISITDDALTDLLNICLQRKVDKKREERRRERERNYLLHIDVDLSHVGPGPHAPQTPNRKGLLSAINLPSSRVVV</sequence>
<evidence type="ECO:0000313" key="2">
    <source>
        <dbReference type="Proteomes" id="UP000037696"/>
    </source>
</evidence>
<dbReference type="AlphaFoldDB" id="A0A0M8P0Z5"/>
<reference evidence="1 2" key="1">
    <citation type="submission" date="2015-08" db="EMBL/GenBank/DDBJ databases">
        <title>Genome sequencing of Penicillium nordicum.</title>
        <authorList>
            <person name="Nguyen H.D."/>
            <person name="Seifert K.A."/>
        </authorList>
    </citation>
    <scope>NUCLEOTIDE SEQUENCE [LARGE SCALE GENOMIC DNA]</scope>
    <source>
        <strain evidence="1 2">DAOMC 185683</strain>
    </source>
</reference>
<accession>A0A0M8P0Z5</accession>
<comment type="caution">
    <text evidence="1">The sequence shown here is derived from an EMBL/GenBank/DDBJ whole genome shotgun (WGS) entry which is preliminary data.</text>
</comment>
<gene>
    <name evidence="1" type="ORF">ACN38_g10792</name>
</gene>
<name>A0A0M8P0Z5_9EURO</name>
<dbReference type="EMBL" id="LHQQ01000255">
    <property type="protein sequence ID" value="KOS38381.1"/>
    <property type="molecule type" value="Genomic_DNA"/>
</dbReference>
<proteinExistence type="predicted"/>
<keyword evidence="2" id="KW-1185">Reference proteome</keyword>
<organism evidence="1 2">
    <name type="scientific">Penicillium nordicum</name>
    <dbReference type="NCBI Taxonomy" id="229535"/>
    <lineage>
        <taxon>Eukaryota</taxon>
        <taxon>Fungi</taxon>
        <taxon>Dikarya</taxon>
        <taxon>Ascomycota</taxon>
        <taxon>Pezizomycotina</taxon>
        <taxon>Eurotiomycetes</taxon>
        <taxon>Eurotiomycetidae</taxon>
        <taxon>Eurotiales</taxon>
        <taxon>Aspergillaceae</taxon>
        <taxon>Penicillium</taxon>
    </lineage>
</organism>
<evidence type="ECO:0000313" key="1">
    <source>
        <dbReference type="EMBL" id="KOS38381.1"/>
    </source>
</evidence>
<dbReference type="Proteomes" id="UP000037696">
    <property type="component" value="Unassembled WGS sequence"/>
</dbReference>